<name>A0A445K2F5_GLYSO</name>
<dbReference type="InterPro" id="IPR017441">
    <property type="entry name" value="Protein_kinase_ATP_BS"/>
</dbReference>
<feature type="domain" description="Protein kinase" evidence="16">
    <location>
        <begin position="677"/>
        <end position="950"/>
    </location>
</feature>
<evidence type="ECO:0000256" key="1">
    <source>
        <dbReference type="ARBA" id="ARBA00004167"/>
    </source>
</evidence>
<dbReference type="FunFam" id="3.80.10.10:FF:000542">
    <property type="entry name" value="Leucine-rich repeat protein kinase family protein"/>
    <property type="match status" value="1"/>
</dbReference>
<evidence type="ECO:0000259" key="16">
    <source>
        <dbReference type="PROSITE" id="PS50011"/>
    </source>
</evidence>
<evidence type="ECO:0000256" key="4">
    <source>
        <dbReference type="ARBA" id="ARBA00022614"/>
    </source>
</evidence>
<dbReference type="Proteomes" id="UP000289340">
    <property type="component" value="Chromosome 7"/>
</dbReference>
<organism evidence="17 18">
    <name type="scientific">Glycine soja</name>
    <name type="common">Wild soybean</name>
    <dbReference type="NCBI Taxonomy" id="3848"/>
    <lineage>
        <taxon>Eukaryota</taxon>
        <taxon>Viridiplantae</taxon>
        <taxon>Streptophyta</taxon>
        <taxon>Embryophyta</taxon>
        <taxon>Tracheophyta</taxon>
        <taxon>Spermatophyta</taxon>
        <taxon>Magnoliopsida</taxon>
        <taxon>eudicotyledons</taxon>
        <taxon>Gunneridae</taxon>
        <taxon>Pentapetalae</taxon>
        <taxon>rosids</taxon>
        <taxon>fabids</taxon>
        <taxon>Fabales</taxon>
        <taxon>Fabaceae</taxon>
        <taxon>Papilionoideae</taxon>
        <taxon>50 kb inversion clade</taxon>
        <taxon>NPAAA clade</taxon>
        <taxon>indigoferoid/millettioid clade</taxon>
        <taxon>Phaseoleae</taxon>
        <taxon>Glycine</taxon>
        <taxon>Glycine subgen. Soja</taxon>
    </lineage>
</organism>
<evidence type="ECO:0000256" key="6">
    <source>
        <dbReference type="ARBA" id="ARBA00022692"/>
    </source>
</evidence>
<evidence type="ECO:0000313" key="17">
    <source>
        <dbReference type="EMBL" id="RZC04915.1"/>
    </source>
</evidence>
<dbReference type="GO" id="GO:0016020">
    <property type="term" value="C:membrane"/>
    <property type="evidence" value="ECO:0007669"/>
    <property type="project" value="UniProtKB-SubCell"/>
</dbReference>
<evidence type="ECO:0000256" key="14">
    <source>
        <dbReference type="ARBA" id="ARBA00023180"/>
    </source>
</evidence>
<comment type="subcellular location">
    <subcellularLocation>
        <location evidence="1">Membrane</location>
        <topology evidence="1">Single-pass membrane protein</topology>
    </subcellularLocation>
</comment>
<keyword evidence="17" id="KW-0675">Receptor</keyword>
<dbReference type="SMART" id="SM00220">
    <property type="entry name" value="S_TKc"/>
    <property type="match status" value="1"/>
</dbReference>
<dbReference type="AlphaFoldDB" id="A0A445K2F5"/>
<evidence type="ECO:0000256" key="7">
    <source>
        <dbReference type="ARBA" id="ARBA00022729"/>
    </source>
</evidence>
<sequence>VGNFAAGATDWASLVTLAIRLLGTISWTADNSDLMIMGEKAAMLPLMLILNYIMLVSVAVAQTNNDDFTALVSLTSTWQNKPLNWKGSPDPCNDGWDGIKCINSRVTSIRLTGLDIKGELSEDIGLLSELETLDLSHNKGLTGSLPHSIGNLTKLSNLFLVDCGFTGPIPDEIGSLKELVFLSLNSNSFSGGIPASIGNLPKLNWLDIADNQLEGTIPISSGSTPGLDMLLSTKHFHFGKNKLSGTIPPQLFTSEMTLIHLLVENNQFEGNIPSTLGLVQSLQVVRLDDNLLRGHVPLNINNLTHVNELNDVIKEVSGFFLSRYLLNNKLSGPLPNLEGMNQLSYLDMSNNSFDESDFPAWISTLKSLSTLKMVNTGLQGQIPDSLFSLSKLKNVILKDNKINGSLDIGDTYSKQLQFIDLQNNKIEDFKQQDMAPSSLKIILVQNPVCEESSGVTKGYCSIPELSVPSSTTGKNCEPATCSSGEVFSAHCKCSHPYTGTLRFRTPSFFDWGNDTSLQERLMHTFQFCNLPVDSVSLSIRDNYPSLEFTLQIFPSSRDYFSQGEILRISSALSNLTMDAFYFYPDEYEHYEEPTESSKSSNAGFIIRAAIGGGSSLLVLLLLTGGCALWLKKKAEKAIQQNFPFGSGDPIDSNSGIPQLKGTRRFFFEELQKYTNKFSQDNDIGSGGYGKVYRGILPNGQLIAIKRAKKESIHGGLQFKAEVELLSRVHHKNLVSLLGFCFERGEQILVYEYVSNGTLKDAILGNSVIRLDWTRRLKIALDIARGLDYLHQHAHPAIIHRDIKSSNILLDECLNAKVADFGLSKMVDFGKDHVTTQVKGTMGYLDPEYYTSQQLTEKSDVYSYGVLMLELITAKRPIERGKYIVKVVRKEIDKTKDLYGLEKILDPTIGLGSTLKGLEMFVDLAMKCVEDSRPDRPTMNDVVKEIENVLLLAGLNCSTESNSSRYDEVSVQFSPSLQQ</sequence>
<reference evidence="17 18" key="1">
    <citation type="submission" date="2018-09" db="EMBL/GenBank/DDBJ databases">
        <title>A high-quality reference genome of wild soybean provides a powerful tool to mine soybean genomes.</title>
        <authorList>
            <person name="Xie M."/>
            <person name="Chung C.Y.L."/>
            <person name="Li M.-W."/>
            <person name="Wong F.-L."/>
            <person name="Chan T.-F."/>
            <person name="Lam H.-M."/>
        </authorList>
    </citation>
    <scope>NUCLEOTIDE SEQUENCE [LARGE SCALE GENOMIC DNA]</scope>
    <source>
        <strain evidence="18">cv. W05</strain>
        <tissue evidence="17">Hypocotyl of etiolated seedlings</tissue>
    </source>
</reference>
<evidence type="ECO:0000256" key="8">
    <source>
        <dbReference type="ARBA" id="ARBA00022737"/>
    </source>
</evidence>
<dbReference type="Pfam" id="PF00069">
    <property type="entry name" value="Pkinase"/>
    <property type="match status" value="1"/>
</dbReference>
<keyword evidence="11 15" id="KW-0067">ATP-binding</keyword>
<dbReference type="GO" id="GO:0005524">
    <property type="term" value="F:ATP binding"/>
    <property type="evidence" value="ECO:0007669"/>
    <property type="project" value="UniProtKB-UniRule"/>
</dbReference>
<keyword evidence="5" id="KW-0808">Transferase</keyword>
<keyword evidence="3" id="KW-0723">Serine/threonine-protein kinase</keyword>
<dbReference type="Gene3D" id="3.80.10.10">
    <property type="entry name" value="Ribonuclease Inhibitor"/>
    <property type="match status" value="2"/>
</dbReference>
<evidence type="ECO:0000256" key="11">
    <source>
        <dbReference type="ARBA" id="ARBA00022840"/>
    </source>
</evidence>
<proteinExistence type="predicted"/>
<keyword evidence="6" id="KW-0812">Transmembrane</keyword>
<dbReference type="InterPro" id="IPR011009">
    <property type="entry name" value="Kinase-like_dom_sf"/>
</dbReference>
<keyword evidence="8" id="KW-0677">Repeat</keyword>
<dbReference type="FunFam" id="3.80.10.10:FF:000363">
    <property type="entry name" value="Leucine-rich repeat family protein"/>
    <property type="match status" value="1"/>
</dbReference>
<evidence type="ECO:0000256" key="9">
    <source>
        <dbReference type="ARBA" id="ARBA00022741"/>
    </source>
</evidence>
<keyword evidence="18" id="KW-1185">Reference proteome</keyword>
<keyword evidence="12" id="KW-1133">Transmembrane helix</keyword>
<dbReference type="FunFam" id="3.30.200.20:FF:000162">
    <property type="entry name" value="Adenine nucleotide alpha hydrolase-like domain kinase"/>
    <property type="match status" value="1"/>
</dbReference>
<dbReference type="SUPFAM" id="SSF56112">
    <property type="entry name" value="Protein kinase-like (PK-like)"/>
    <property type="match status" value="1"/>
</dbReference>
<dbReference type="PANTHER" id="PTHR45974:SF266">
    <property type="entry name" value="LEUCINE-RICH REPEAT RECEPTOR PROTEIN KINASE HPCA1"/>
    <property type="match status" value="1"/>
</dbReference>
<protein>
    <recommendedName>
        <fullName evidence="2">non-specific serine/threonine protein kinase</fullName>
        <ecNumber evidence="2">2.7.11.1</ecNumber>
    </recommendedName>
</protein>
<dbReference type="PROSITE" id="PS00107">
    <property type="entry name" value="PROTEIN_KINASE_ATP"/>
    <property type="match status" value="1"/>
</dbReference>
<feature type="non-terminal residue" evidence="17">
    <location>
        <position position="1"/>
    </location>
</feature>
<gene>
    <name evidence="17" type="ORF">D0Y65_019133</name>
</gene>
<dbReference type="PROSITE" id="PS50011">
    <property type="entry name" value="PROTEIN_KINASE_DOM"/>
    <property type="match status" value="1"/>
</dbReference>
<evidence type="ECO:0000256" key="2">
    <source>
        <dbReference type="ARBA" id="ARBA00012513"/>
    </source>
</evidence>
<dbReference type="EC" id="2.7.11.1" evidence="2"/>
<dbReference type="Gene3D" id="3.30.200.20">
    <property type="entry name" value="Phosphorylase Kinase, domain 1"/>
    <property type="match status" value="1"/>
</dbReference>
<evidence type="ECO:0000256" key="10">
    <source>
        <dbReference type="ARBA" id="ARBA00022777"/>
    </source>
</evidence>
<feature type="binding site" evidence="15">
    <location>
        <position position="709"/>
    </location>
    <ligand>
        <name>ATP</name>
        <dbReference type="ChEBI" id="CHEBI:30616"/>
    </ligand>
</feature>
<dbReference type="EMBL" id="QZWG01000007">
    <property type="protein sequence ID" value="RZC04915.1"/>
    <property type="molecule type" value="Genomic_DNA"/>
</dbReference>
<evidence type="ECO:0000256" key="3">
    <source>
        <dbReference type="ARBA" id="ARBA00022527"/>
    </source>
</evidence>
<keyword evidence="14" id="KW-0325">Glycoprotein</keyword>
<evidence type="ECO:0000256" key="12">
    <source>
        <dbReference type="ARBA" id="ARBA00022989"/>
    </source>
</evidence>
<dbReference type="GO" id="GO:0004674">
    <property type="term" value="F:protein serine/threonine kinase activity"/>
    <property type="evidence" value="ECO:0007669"/>
    <property type="project" value="UniProtKB-KW"/>
</dbReference>
<keyword evidence="4" id="KW-0433">Leucine-rich repeat</keyword>
<dbReference type="InterPro" id="IPR000719">
    <property type="entry name" value="Prot_kinase_dom"/>
</dbReference>
<keyword evidence="10 17" id="KW-0418">Kinase</keyword>
<keyword evidence="13" id="KW-0472">Membrane</keyword>
<dbReference type="PANTHER" id="PTHR45974">
    <property type="entry name" value="RECEPTOR-LIKE PROTEIN 55"/>
    <property type="match status" value="1"/>
</dbReference>
<accession>A0A445K2F5</accession>
<dbReference type="InterPro" id="IPR008271">
    <property type="entry name" value="Ser/Thr_kinase_AS"/>
</dbReference>
<comment type="caution">
    <text evidence="17">The sequence shown here is derived from an EMBL/GenBank/DDBJ whole genome shotgun (WGS) entry which is preliminary data.</text>
</comment>
<dbReference type="CDD" id="cd14066">
    <property type="entry name" value="STKc_IRAK"/>
    <property type="match status" value="1"/>
</dbReference>
<dbReference type="SUPFAM" id="SSF52058">
    <property type="entry name" value="L domain-like"/>
    <property type="match status" value="1"/>
</dbReference>
<dbReference type="Pfam" id="PF00560">
    <property type="entry name" value="LRR_1"/>
    <property type="match status" value="2"/>
</dbReference>
<evidence type="ECO:0000256" key="5">
    <source>
        <dbReference type="ARBA" id="ARBA00022679"/>
    </source>
</evidence>
<dbReference type="PROSITE" id="PS00108">
    <property type="entry name" value="PROTEIN_KINASE_ST"/>
    <property type="match status" value="1"/>
</dbReference>
<evidence type="ECO:0000313" key="18">
    <source>
        <dbReference type="Proteomes" id="UP000289340"/>
    </source>
</evidence>
<keyword evidence="9 15" id="KW-0547">Nucleotide-binding</keyword>
<dbReference type="InterPro" id="IPR001611">
    <property type="entry name" value="Leu-rich_rpt"/>
</dbReference>
<evidence type="ECO:0000256" key="15">
    <source>
        <dbReference type="PROSITE-ProRule" id="PRU10141"/>
    </source>
</evidence>
<dbReference type="Gene3D" id="1.10.510.10">
    <property type="entry name" value="Transferase(Phosphotransferase) domain 1"/>
    <property type="match status" value="1"/>
</dbReference>
<evidence type="ECO:0000256" key="13">
    <source>
        <dbReference type="ARBA" id="ARBA00023136"/>
    </source>
</evidence>
<dbReference type="FunFam" id="1.10.510.10:FF:000453">
    <property type="entry name" value="LRR receptor-like serine/threonine-protein kinase HSL2"/>
    <property type="match status" value="1"/>
</dbReference>
<dbReference type="InterPro" id="IPR032675">
    <property type="entry name" value="LRR_dom_sf"/>
</dbReference>
<keyword evidence="7" id="KW-0732">Signal</keyword>